<proteinExistence type="predicted"/>
<evidence type="ECO:0000313" key="2">
    <source>
        <dbReference type="EMBL" id="MBI2875710.1"/>
    </source>
</evidence>
<comment type="caution">
    <text evidence="2">The sequence shown here is derived from an EMBL/GenBank/DDBJ whole genome shotgun (WGS) entry which is preliminary data.</text>
</comment>
<gene>
    <name evidence="2" type="primary">cas5d</name>
    <name evidence="2" type="ORF">HYY20_02380</name>
</gene>
<dbReference type="Pfam" id="PF26241">
    <property type="entry name" value="Cas_Csc1"/>
    <property type="match status" value="1"/>
</dbReference>
<sequence>MHIYRCGLELLDYLFFATTERGKTFETGPFIHNYALTYALAAAGALVLPATRPRYYYEQQRPDYEGELRPLNERGTYVTPARPTRLTFRQTQFNTIKEGYSLGGKARSIAYPDWGFLRLISPGSHFVFFVLSRDPLPRRAYLRLGKFLSKARVQWWEAESVRDVPTGPFEHRGLLNWRDLVRKPTIFDLLPAALPSKLIDNARFSEGRHWIARFGQLEMALPIEMEYLPAGEDISSGTGGAPGPKAPGRDSGGKEPARPGRGRKKKLT</sequence>
<organism evidence="2 3">
    <name type="scientific">Tectimicrobiota bacterium</name>
    <dbReference type="NCBI Taxonomy" id="2528274"/>
    <lineage>
        <taxon>Bacteria</taxon>
        <taxon>Pseudomonadati</taxon>
        <taxon>Nitrospinota/Tectimicrobiota group</taxon>
        <taxon>Candidatus Tectimicrobiota</taxon>
    </lineage>
</organism>
<feature type="region of interest" description="Disordered" evidence="1">
    <location>
        <begin position="232"/>
        <end position="268"/>
    </location>
</feature>
<dbReference type="InterPro" id="IPR017576">
    <property type="entry name" value="CRISPR-assoc_prot_Csc1"/>
</dbReference>
<name>A0A932FZT4_UNCTE</name>
<dbReference type="Proteomes" id="UP000769766">
    <property type="component" value="Unassembled WGS sequence"/>
</dbReference>
<feature type="compositionally biased region" description="Basic and acidic residues" evidence="1">
    <location>
        <begin position="247"/>
        <end position="258"/>
    </location>
</feature>
<dbReference type="AlphaFoldDB" id="A0A932FZT4"/>
<evidence type="ECO:0000313" key="3">
    <source>
        <dbReference type="Proteomes" id="UP000769766"/>
    </source>
</evidence>
<dbReference type="NCBIfam" id="TIGR03159">
    <property type="entry name" value="cas_Csc1"/>
    <property type="match status" value="1"/>
</dbReference>
<evidence type="ECO:0000256" key="1">
    <source>
        <dbReference type="SAM" id="MobiDB-lite"/>
    </source>
</evidence>
<dbReference type="EMBL" id="JACPRF010000069">
    <property type="protein sequence ID" value="MBI2875710.1"/>
    <property type="molecule type" value="Genomic_DNA"/>
</dbReference>
<protein>
    <submittedName>
        <fullName evidence="2">Type I-D CRISPR-associated protein Cas5/Csc1</fullName>
    </submittedName>
</protein>
<accession>A0A932FZT4</accession>
<reference evidence="2" key="1">
    <citation type="submission" date="2020-07" db="EMBL/GenBank/DDBJ databases">
        <title>Huge and variable diversity of episymbiotic CPR bacteria and DPANN archaea in groundwater ecosystems.</title>
        <authorList>
            <person name="He C.Y."/>
            <person name="Keren R."/>
            <person name="Whittaker M."/>
            <person name="Farag I.F."/>
            <person name="Doudna J."/>
            <person name="Cate J.H.D."/>
            <person name="Banfield J.F."/>
        </authorList>
    </citation>
    <scope>NUCLEOTIDE SEQUENCE</scope>
    <source>
        <strain evidence="2">NC_groundwater_672_Ag_B-0.1um_62_36</strain>
    </source>
</reference>